<gene>
    <name evidence="2" type="ORF">MN202_11500</name>
</gene>
<keyword evidence="1" id="KW-1133">Transmembrane helix</keyword>
<comment type="caution">
    <text evidence="2">The sequence shown here is derived from an EMBL/GenBank/DDBJ whole genome shotgun (WGS) entry which is preliminary data.</text>
</comment>
<accession>A0ABU8C7G3</accession>
<sequence>MMLLHVPKRWLNRGLLYAGIFGVVFQLCAAIFMLWHGLVFYSGWWLTLLAPLLCIGSGVVPALQLQKE</sequence>
<dbReference type="Proteomes" id="UP001375382">
    <property type="component" value="Unassembled WGS sequence"/>
</dbReference>
<evidence type="ECO:0000313" key="2">
    <source>
        <dbReference type="EMBL" id="MEH8017863.1"/>
    </source>
</evidence>
<proteinExistence type="predicted"/>
<organism evidence="2 3">
    <name type="scientific">Rheinheimera muenzenbergensis</name>
    <dbReference type="NCBI Taxonomy" id="1193628"/>
    <lineage>
        <taxon>Bacteria</taxon>
        <taxon>Pseudomonadati</taxon>
        <taxon>Pseudomonadota</taxon>
        <taxon>Gammaproteobacteria</taxon>
        <taxon>Chromatiales</taxon>
        <taxon>Chromatiaceae</taxon>
        <taxon>Rheinheimera</taxon>
    </lineage>
</organism>
<evidence type="ECO:0000256" key="1">
    <source>
        <dbReference type="SAM" id="Phobius"/>
    </source>
</evidence>
<protein>
    <submittedName>
        <fullName evidence="2">Uncharacterized protein</fullName>
    </submittedName>
</protein>
<keyword evidence="1" id="KW-0812">Transmembrane</keyword>
<reference evidence="2 3" key="1">
    <citation type="journal article" date="2023" name="Ecotoxicol. Environ. Saf.">
        <title>Mercury remediation potential of mercury-resistant strain Rheinheimera metallidurans sp. nov. isolated from a municipal waste dumping site.</title>
        <authorList>
            <person name="Yadav V."/>
            <person name="Manjhi A."/>
            <person name="Vadakedath N."/>
        </authorList>
    </citation>
    <scope>NUCLEOTIDE SEQUENCE [LARGE SCALE GENOMIC DNA]</scope>
    <source>
        <strain evidence="2 3">E-49</strain>
    </source>
</reference>
<dbReference type="EMBL" id="JALAAR010000009">
    <property type="protein sequence ID" value="MEH8017863.1"/>
    <property type="molecule type" value="Genomic_DNA"/>
</dbReference>
<dbReference type="RefSeq" id="WP_335736272.1">
    <property type="nucleotide sequence ID" value="NZ_JALAAR010000009.1"/>
</dbReference>
<name>A0ABU8C7G3_9GAMM</name>
<feature type="transmembrane region" description="Helical" evidence="1">
    <location>
        <begin position="15"/>
        <end position="38"/>
    </location>
</feature>
<keyword evidence="1" id="KW-0472">Membrane</keyword>
<evidence type="ECO:0000313" key="3">
    <source>
        <dbReference type="Proteomes" id="UP001375382"/>
    </source>
</evidence>
<feature type="transmembrane region" description="Helical" evidence="1">
    <location>
        <begin position="44"/>
        <end position="63"/>
    </location>
</feature>
<keyword evidence="3" id="KW-1185">Reference proteome</keyword>